<dbReference type="Proteomes" id="UP000310016">
    <property type="component" value="Unassembled WGS sequence"/>
</dbReference>
<evidence type="ECO:0000313" key="2">
    <source>
        <dbReference type="EMBL" id="TJZ75546.1"/>
    </source>
</evidence>
<dbReference type="AlphaFoldDB" id="A0A4U0Q3B7"/>
<dbReference type="EMBL" id="SUMF01000004">
    <property type="protein sequence ID" value="TJZ75546.1"/>
    <property type="molecule type" value="Genomic_DNA"/>
</dbReference>
<proteinExistence type="predicted"/>
<protein>
    <submittedName>
        <fullName evidence="2">Uncharacterized protein</fullName>
    </submittedName>
</protein>
<evidence type="ECO:0000313" key="3">
    <source>
        <dbReference type="Proteomes" id="UP000310016"/>
    </source>
</evidence>
<accession>A0A4U0Q3B7</accession>
<feature type="region of interest" description="Disordered" evidence="1">
    <location>
        <begin position="19"/>
        <end position="66"/>
    </location>
</feature>
<evidence type="ECO:0000256" key="1">
    <source>
        <dbReference type="SAM" id="MobiDB-lite"/>
    </source>
</evidence>
<reference evidence="2 3" key="1">
    <citation type="submission" date="2019-04" db="EMBL/GenBank/DDBJ databases">
        <title>Chitiniphilus eburnea sp. nov., a novel chitinolytic bacterium isolated from aquaculture sludge.</title>
        <authorList>
            <person name="Sheng M."/>
        </authorList>
    </citation>
    <scope>NUCLEOTIDE SEQUENCE [LARGE SCALE GENOMIC DNA]</scope>
    <source>
        <strain evidence="2 3">HX-2-15</strain>
    </source>
</reference>
<name>A0A4U0Q3B7_9NEIS</name>
<sequence>MGTHAIEEAILTKPSAEVVPRHRAQRGPLAAARAGGVGTKQEGPLPAFPVVTRPALPGAGSGCARH</sequence>
<gene>
    <name evidence="2" type="ORF">FAZ21_06420</name>
</gene>
<comment type="caution">
    <text evidence="2">The sequence shown here is derived from an EMBL/GenBank/DDBJ whole genome shotgun (WGS) entry which is preliminary data.</text>
</comment>
<keyword evidence="3" id="KW-1185">Reference proteome</keyword>
<organism evidence="2 3">
    <name type="scientific">Chitiniphilus eburneus</name>
    <dbReference type="NCBI Taxonomy" id="2571148"/>
    <lineage>
        <taxon>Bacteria</taxon>
        <taxon>Pseudomonadati</taxon>
        <taxon>Pseudomonadota</taxon>
        <taxon>Betaproteobacteria</taxon>
        <taxon>Neisseriales</taxon>
        <taxon>Chitinibacteraceae</taxon>
        <taxon>Chitiniphilus</taxon>
    </lineage>
</organism>